<dbReference type="EMBL" id="QUMS01000002">
    <property type="protein sequence ID" value="REG08708.1"/>
    <property type="molecule type" value="Genomic_DNA"/>
</dbReference>
<feature type="transmembrane region" description="Helical" evidence="5">
    <location>
        <begin position="92"/>
        <end position="111"/>
    </location>
</feature>
<keyword evidence="8" id="KW-1185">Reference proteome</keyword>
<feature type="transmembrane region" description="Helical" evidence="5">
    <location>
        <begin position="6"/>
        <end position="28"/>
    </location>
</feature>
<dbReference type="RefSeq" id="WP_116225355.1">
    <property type="nucleotide sequence ID" value="NZ_AP018437.1"/>
</dbReference>
<protein>
    <submittedName>
        <fullName evidence="7">Cation:H+ antiporter</fullName>
    </submittedName>
</protein>
<accession>A0A347ZP76</accession>
<keyword evidence="3 5" id="KW-1133">Transmembrane helix</keyword>
<keyword evidence="4 5" id="KW-0472">Membrane</keyword>
<dbReference type="InterPro" id="IPR044880">
    <property type="entry name" value="NCX_ion-bd_dom_sf"/>
</dbReference>
<dbReference type="Proteomes" id="UP000256388">
    <property type="component" value="Unassembled WGS sequence"/>
</dbReference>
<sequence>MEFYSTPVIAIIGIAAIVVLVISANISVKKLVGIAAYYNLSSTFMGMTVFSLATSIPEITSHLTASAHILNGTLDYQIGSAIVLGSNIGSDVVQQTLIMGLVVLLSGTLYFRRYFLWKSMIPMIGTTVMCIVMGLDGSYSRLDGAILFGTFIVYTYYLYIDERKHYKKEDNEIVSEEIAENVPQNGKEVLIDAAIALLMLGVTVVDAGYVLKITELIVVRTGIGGSLIGVVTLGIASAMPEFITAMAGVRHKENGVSLGTLVGSNITNPLVAIGGGALLSTYAVPNPLIEWDLPWETVTGIILWAILWFSKGKLKKGHAFYLMGLYFIYIILRAMFFSVDY</sequence>
<dbReference type="PANTHER" id="PTHR10846:SF8">
    <property type="entry name" value="INNER MEMBRANE PROTEIN YRBG"/>
    <property type="match status" value="1"/>
</dbReference>
<organism evidence="7 8">
    <name type="scientific">Pelolinea submarina</name>
    <dbReference type="NCBI Taxonomy" id="913107"/>
    <lineage>
        <taxon>Bacteria</taxon>
        <taxon>Bacillati</taxon>
        <taxon>Chloroflexota</taxon>
        <taxon>Anaerolineae</taxon>
        <taxon>Anaerolineales</taxon>
        <taxon>Anaerolineaceae</taxon>
        <taxon>Pelolinea</taxon>
    </lineage>
</organism>
<dbReference type="GO" id="GO:0005886">
    <property type="term" value="C:plasma membrane"/>
    <property type="evidence" value="ECO:0007669"/>
    <property type="project" value="TreeGrafter"/>
</dbReference>
<comment type="caution">
    <text evidence="7">The sequence shown here is derived from an EMBL/GenBank/DDBJ whole genome shotgun (WGS) entry which is preliminary data.</text>
</comment>
<evidence type="ECO:0000313" key="7">
    <source>
        <dbReference type="EMBL" id="REG08708.1"/>
    </source>
</evidence>
<dbReference type="GO" id="GO:0005262">
    <property type="term" value="F:calcium channel activity"/>
    <property type="evidence" value="ECO:0007669"/>
    <property type="project" value="TreeGrafter"/>
</dbReference>
<feature type="transmembrane region" description="Helical" evidence="5">
    <location>
        <begin position="293"/>
        <end position="310"/>
    </location>
</feature>
<evidence type="ECO:0000259" key="6">
    <source>
        <dbReference type="Pfam" id="PF01699"/>
    </source>
</evidence>
<comment type="subcellular location">
    <subcellularLocation>
        <location evidence="1">Membrane</location>
        <topology evidence="1">Multi-pass membrane protein</topology>
    </subcellularLocation>
</comment>
<dbReference type="InterPro" id="IPR004481">
    <property type="entry name" value="K/Na/Ca-exchanger"/>
</dbReference>
<dbReference type="Pfam" id="PF01699">
    <property type="entry name" value="Na_Ca_ex"/>
    <property type="match status" value="2"/>
</dbReference>
<dbReference type="AlphaFoldDB" id="A0A347ZP76"/>
<proteinExistence type="predicted"/>
<gene>
    <name evidence="7" type="ORF">DFR64_2083</name>
</gene>
<dbReference type="OrthoDB" id="9794225at2"/>
<feature type="domain" description="Sodium/calcium exchanger membrane region" evidence="6">
    <location>
        <begin position="195"/>
        <end position="333"/>
    </location>
</feature>
<evidence type="ECO:0000256" key="2">
    <source>
        <dbReference type="ARBA" id="ARBA00022692"/>
    </source>
</evidence>
<evidence type="ECO:0000313" key="8">
    <source>
        <dbReference type="Proteomes" id="UP000256388"/>
    </source>
</evidence>
<feature type="transmembrane region" description="Helical" evidence="5">
    <location>
        <begin position="141"/>
        <end position="159"/>
    </location>
</feature>
<dbReference type="Gene3D" id="1.20.1420.30">
    <property type="entry name" value="NCX, central ion-binding region"/>
    <property type="match status" value="1"/>
</dbReference>
<dbReference type="GO" id="GO:0008273">
    <property type="term" value="F:calcium, potassium:sodium antiporter activity"/>
    <property type="evidence" value="ECO:0007669"/>
    <property type="project" value="TreeGrafter"/>
</dbReference>
<keyword evidence="2 5" id="KW-0812">Transmembrane</keyword>
<feature type="transmembrane region" description="Helical" evidence="5">
    <location>
        <begin position="189"/>
        <end position="211"/>
    </location>
</feature>
<feature type="transmembrane region" description="Helical" evidence="5">
    <location>
        <begin position="217"/>
        <end position="238"/>
    </location>
</feature>
<evidence type="ECO:0000256" key="4">
    <source>
        <dbReference type="ARBA" id="ARBA00023136"/>
    </source>
</evidence>
<feature type="transmembrane region" description="Helical" evidence="5">
    <location>
        <begin position="319"/>
        <end position="339"/>
    </location>
</feature>
<feature type="transmembrane region" description="Helical" evidence="5">
    <location>
        <begin position="35"/>
        <end position="56"/>
    </location>
</feature>
<name>A0A347ZP76_9CHLR</name>
<evidence type="ECO:0000256" key="5">
    <source>
        <dbReference type="SAM" id="Phobius"/>
    </source>
</evidence>
<reference evidence="7 8" key="1">
    <citation type="submission" date="2018-08" db="EMBL/GenBank/DDBJ databases">
        <title>Genomic Encyclopedia of Type Strains, Phase IV (KMG-IV): sequencing the most valuable type-strain genomes for metagenomic binning, comparative biology and taxonomic classification.</title>
        <authorList>
            <person name="Goeker M."/>
        </authorList>
    </citation>
    <scope>NUCLEOTIDE SEQUENCE [LARGE SCALE GENOMIC DNA]</scope>
    <source>
        <strain evidence="7 8">DSM 23923</strain>
    </source>
</reference>
<dbReference type="PANTHER" id="PTHR10846">
    <property type="entry name" value="SODIUM/POTASSIUM/CALCIUM EXCHANGER"/>
    <property type="match status" value="1"/>
</dbReference>
<feature type="domain" description="Sodium/calcium exchanger membrane region" evidence="6">
    <location>
        <begin position="11"/>
        <end position="159"/>
    </location>
</feature>
<dbReference type="GO" id="GO:0006874">
    <property type="term" value="P:intracellular calcium ion homeostasis"/>
    <property type="evidence" value="ECO:0007669"/>
    <property type="project" value="TreeGrafter"/>
</dbReference>
<evidence type="ECO:0000256" key="3">
    <source>
        <dbReference type="ARBA" id="ARBA00022989"/>
    </source>
</evidence>
<evidence type="ECO:0000256" key="1">
    <source>
        <dbReference type="ARBA" id="ARBA00004141"/>
    </source>
</evidence>
<dbReference type="InterPro" id="IPR004837">
    <property type="entry name" value="NaCa_Exmemb"/>
</dbReference>